<keyword evidence="4" id="KW-0238">DNA-binding</keyword>
<evidence type="ECO:0000313" key="9">
    <source>
        <dbReference type="EMBL" id="PCH37976.1"/>
    </source>
</evidence>
<feature type="region of interest" description="Disordered" evidence="6">
    <location>
        <begin position="18"/>
        <end position="37"/>
    </location>
</feature>
<accession>A0A2H3J6Y5</accession>
<dbReference type="InterPro" id="IPR014892">
    <property type="entry name" value="RPA_C"/>
</dbReference>
<dbReference type="InterPro" id="IPR012340">
    <property type="entry name" value="NA-bd_OB-fold"/>
</dbReference>
<dbReference type="InterPro" id="IPR040260">
    <property type="entry name" value="RFA2-like"/>
</dbReference>
<dbReference type="Proteomes" id="UP000218811">
    <property type="component" value="Unassembled WGS sequence"/>
</dbReference>
<evidence type="ECO:0000256" key="1">
    <source>
        <dbReference type="ARBA" id="ARBA00004123"/>
    </source>
</evidence>
<proteinExistence type="inferred from homology"/>
<comment type="similarity">
    <text evidence="2">Belongs to the replication factor A protein 2 family.</text>
</comment>
<keyword evidence="5" id="KW-0539">Nucleus</keyword>
<dbReference type="GO" id="GO:0003697">
    <property type="term" value="F:single-stranded DNA binding"/>
    <property type="evidence" value="ECO:0007669"/>
    <property type="project" value="TreeGrafter"/>
</dbReference>
<feature type="domain" description="OB" evidence="7">
    <location>
        <begin position="70"/>
        <end position="145"/>
    </location>
</feature>
<dbReference type="SUPFAM" id="SSF50249">
    <property type="entry name" value="Nucleic acid-binding proteins"/>
    <property type="match status" value="1"/>
</dbReference>
<dbReference type="Pfam" id="PF08784">
    <property type="entry name" value="RPA_C"/>
    <property type="match status" value="1"/>
</dbReference>
<dbReference type="Gene3D" id="2.40.50.140">
    <property type="entry name" value="Nucleic acid-binding proteins"/>
    <property type="match status" value="1"/>
</dbReference>
<comment type="subcellular location">
    <subcellularLocation>
        <location evidence="1">Nucleus</location>
    </subcellularLocation>
</comment>
<dbReference type="OrthoDB" id="25571at2759"/>
<keyword evidence="10" id="KW-1185">Reference proteome</keyword>
<gene>
    <name evidence="9" type="ORF">WOLCODRAFT_135970</name>
</gene>
<sequence>MNDGTFYGGGGGFLAGGSPFGSGSGSPGGGQRRGAAAQSLRPTTIKQLLNATQMHSEADWTINDIEVGQVSVVAQVISVQVQTTNCQYVLDDGTGQLQARKWVEADNENEEEKTGGIIENTYVRVLGNLKFFNNRKQINATHILPVKDPHEAQFHILEAATVTIALEKGLPRPGEQKPAVANGHANSSAYTAQSHTGAMNSQFAHLPELQRRIVEFIMSQPAKEEGVHVGAIARAVGGQAHAISEALDRLMDEGHVFTTIDDSHFKVSI</sequence>
<dbReference type="Pfam" id="PF01336">
    <property type="entry name" value="tRNA_anti-codon"/>
    <property type="match status" value="1"/>
</dbReference>
<dbReference type="AlphaFoldDB" id="A0A2H3J6Y5"/>
<name>A0A2H3J6Y5_WOLCO</name>
<dbReference type="CDD" id="cd04478">
    <property type="entry name" value="RPA2_DBD_D"/>
    <property type="match status" value="1"/>
</dbReference>
<dbReference type="PANTHER" id="PTHR13989:SF16">
    <property type="entry name" value="REPLICATION PROTEIN A2"/>
    <property type="match status" value="1"/>
</dbReference>
<dbReference type="PANTHER" id="PTHR13989">
    <property type="entry name" value="REPLICATION PROTEIN A-RELATED"/>
    <property type="match status" value="1"/>
</dbReference>
<evidence type="ECO:0000256" key="6">
    <source>
        <dbReference type="SAM" id="MobiDB-lite"/>
    </source>
</evidence>
<dbReference type="InterPro" id="IPR036388">
    <property type="entry name" value="WH-like_DNA-bd_sf"/>
</dbReference>
<feature type="domain" description="Replication protein A C-terminal" evidence="8">
    <location>
        <begin position="177"/>
        <end position="262"/>
    </location>
</feature>
<organism evidence="9 10">
    <name type="scientific">Wolfiporia cocos (strain MD-104)</name>
    <name type="common">Brown rot fungus</name>
    <dbReference type="NCBI Taxonomy" id="742152"/>
    <lineage>
        <taxon>Eukaryota</taxon>
        <taxon>Fungi</taxon>
        <taxon>Dikarya</taxon>
        <taxon>Basidiomycota</taxon>
        <taxon>Agaricomycotina</taxon>
        <taxon>Agaricomycetes</taxon>
        <taxon>Polyporales</taxon>
        <taxon>Phaeolaceae</taxon>
        <taxon>Wolfiporia</taxon>
    </lineage>
</organism>
<dbReference type="GO" id="GO:0000724">
    <property type="term" value="P:double-strand break repair via homologous recombination"/>
    <property type="evidence" value="ECO:0007669"/>
    <property type="project" value="TreeGrafter"/>
</dbReference>
<evidence type="ECO:0000256" key="2">
    <source>
        <dbReference type="ARBA" id="ARBA00007815"/>
    </source>
</evidence>
<keyword evidence="3" id="KW-0235">DNA replication</keyword>
<evidence type="ECO:0000256" key="4">
    <source>
        <dbReference type="ARBA" id="ARBA00023125"/>
    </source>
</evidence>
<evidence type="ECO:0000313" key="10">
    <source>
        <dbReference type="Proteomes" id="UP000218811"/>
    </source>
</evidence>
<dbReference type="SUPFAM" id="SSF46785">
    <property type="entry name" value="Winged helix' DNA-binding domain"/>
    <property type="match status" value="1"/>
</dbReference>
<dbReference type="GO" id="GO:0006260">
    <property type="term" value="P:DNA replication"/>
    <property type="evidence" value="ECO:0007669"/>
    <property type="project" value="UniProtKB-KW"/>
</dbReference>
<dbReference type="Gene3D" id="1.10.10.10">
    <property type="entry name" value="Winged helix-like DNA-binding domain superfamily/Winged helix DNA-binding domain"/>
    <property type="match status" value="1"/>
</dbReference>
<dbReference type="OMA" id="SFGNKRY"/>
<dbReference type="STRING" id="742152.A0A2H3J6Y5"/>
<protein>
    <submittedName>
        <fullName evidence="9">Replication protein A subunit RPA32</fullName>
    </submittedName>
</protein>
<dbReference type="EMBL" id="KB467942">
    <property type="protein sequence ID" value="PCH37976.1"/>
    <property type="molecule type" value="Genomic_DNA"/>
</dbReference>
<evidence type="ECO:0000256" key="5">
    <source>
        <dbReference type="ARBA" id="ARBA00023242"/>
    </source>
</evidence>
<evidence type="ECO:0000256" key="3">
    <source>
        <dbReference type="ARBA" id="ARBA00022705"/>
    </source>
</evidence>
<dbReference type="InterPro" id="IPR004365">
    <property type="entry name" value="NA-bd_OB_tRNA"/>
</dbReference>
<evidence type="ECO:0000259" key="8">
    <source>
        <dbReference type="Pfam" id="PF08784"/>
    </source>
</evidence>
<dbReference type="InterPro" id="IPR014646">
    <property type="entry name" value="Rfa2/RPA32"/>
</dbReference>
<dbReference type="GO" id="GO:0006289">
    <property type="term" value="P:nucleotide-excision repair"/>
    <property type="evidence" value="ECO:0007669"/>
    <property type="project" value="TreeGrafter"/>
</dbReference>
<dbReference type="InterPro" id="IPR036390">
    <property type="entry name" value="WH_DNA-bd_sf"/>
</dbReference>
<dbReference type="GO" id="GO:0035861">
    <property type="term" value="C:site of double-strand break"/>
    <property type="evidence" value="ECO:0007669"/>
    <property type="project" value="TreeGrafter"/>
</dbReference>
<dbReference type="PIRSF" id="PIRSF036949">
    <property type="entry name" value="RPA32"/>
    <property type="match status" value="1"/>
</dbReference>
<dbReference type="GO" id="GO:0005662">
    <property type="term" value="C:DNA replication factor A complex"/>
    <property type="evidence" value="ECO:0007669"/>
    <property type="project" value="TreeGrafter"/>
</dbReference>
<evidence type="ECO:0000259" key="7">
    <source>
        <dbReference type="Pfam" id="PF01336"/>
    </source>
</evidence>
<feature type="compositionally biased region" description="Gly residues" evidence="6">
    <location>
        <begin position="18"/>
        <end position="32"/>
    </location>
</feature>
<dbReference type="GO" id="GO:0000781">
    <property type="term" value="C:chromosome, telomeric region"/>
    <property type="evidence" value="ECO:0007669"/>
    <property type="project" value="TreeGrafter"/>
</dbReference>
<reference evidence="9 10" key="1">
    <citation type="journal article" date="2012" name="Science">
        <title>The Paleozoic origin of enzymatic lignin decomposition reconstructed from 31 fungal genomes.</title>
        <authorList>
            <person name="Floudas D."/>
            <person name="Binder M."/>
            <person name="Riley R."/>
            <person name="Barry K."/>
            <person name="Blanchette R.A."/>
            <person name="Henrissat B."/>
            <person name="Martinez A.T."/>
            <person name="Otillar R."/>
            <person name="Spatafora J.W."/>
            <person name="Yadav J.S."/>
            <person name="Aerts A."/>
            <person name="Benoit I."/>
            <person name="Boyd A."/>
            <person name="Carlson A."/>
            <person name="Copeland A."/>
            <person name="Coutinho P.M."/>
            <person name="de Vries R.P."/>
            <person name="Ferreira P."/>
            <person name="Findley K."/>
            <person name="Foster B."/>
            <person name="Gaskell J."/>
            <person name="Glotzer D."/>
            <person name="Gorecki P."/>
            <person name="Heitman J."/>
            <person name="Hesse C."/>
            <person name="Hori C."/>
            <person name="Igarashi K."/>
            <person name="Jurgens J.A."/>
            <person name="Kallen N."/>
            <person name="Kersten P."/>
            <person name="Kohler A."/>
            <person name="Kuees U."/>
            <person name="Kumar T.K.A."/>
            <person name="Kuo A."/>
            <person name="LaButti K."/>
            <person name="Larrondo L.F."/>
            <person name="Lindquist E."/>
            <person name="Ling A."/>
            <person name="Lombard V."/>
            <person name="Lucas S."/>
            <person name="Lundell T."/>
            <person name="Martin R."/>
            <person name="McLaughlin D.J."/>
            <person name="Morgenstern I."/>
            <person name="Morin E."/>
            <person name="Murat C."/>
            <person name="Nagy L.G."/>
            <person name="Nolan M."/>
            <person name="Ohm R.A."/>
            <person name="Patyshakuliyeva A."/>
            <person name="Rokas A."/>
            <person name="Ruiz-Duenas F.J."/>
            <person name="Sabat G."/>
            <person name="Salamov A."/>
            <person name="Samejima M."/>
            <person name="Schmutz J."/>
            <person name="Slot J.C."/>
            <person name="St John F."/>
            <person name="Stenlid J."/>
            <person name="Sun H."/>
            <person name="Sun S."/>
            <person name="Syed K."/>
            <person name="Tsang A."/>
            <person name="Wiebenga A."/>
            <person name="Young D."/>
            <person name="Pisabarro A."/>
            <person name="Eastwood D.C."/>
            <person name="Martin F."/>
            <person name="Cullen D."/>
            <person name="Grigoriev I.V."/>
            <person name="Hibbett D.S."/>
        </authorList>
    </citation>
    <scope>NUCLEOTIDE SEQUENCE [LARGE SCALE GENOMIC DNA]</scope>
    <source>
        <strain evidence="9 10">MD-104</strain>
    </source>
</reference>